<dbReference type="EMBL" id="UINC01084979">
    <property type="protein sequence ID" value="SVC32098.1"/>
    <property type="molecule type" value="Genomic_DNA"/>
</dbReference>
<dbReference type="SUPFAM" id="SSF51735">
    <property type="entry name" value="NAD(P)-binding Rossmann-fold domains"/>
    <property type="match status" value="1"/>
</dbReference>
<gene>
    <name evidence="2" type="ORF">METZ01_LOCUS284952</name>
</gene>
<dbReference type="Pfam" id="PF04321">
    <property type="entry name" value="RmlD_sub_bind"/>
    <property type="match status" value="1"/>
</dbReference>
<protein>
    <recommendedName>
        <fullName evidence="1">RmlD-like substrate binding domain-containing protein</fullName>
    </recommendedName>
</protein>
<dbReference type="Gene3D" id="3.40.50.720">
    <property type="entry name" value="NAD(P)-binding Rossmann-like Domain"/>
    <property type="match status" value="1"/>
</dbReference>
<organism evidence="2">
    <name type="scientific">marine metagenome</name>
    <dbReference type="NCBI Taxonomy" id="408172"/>
    <lineage>
        <taxon>unclassified sequences</taxon>
        <taxon>metagenomes</taxon>
        <taxon>ecological metagenomes</taxon>
    </lineage>
</organism>
<dbReference type="InterPro" id="IPR036291">
    <property type="entry name" value="NAD(P)-bd_dom_sf"/>
</dbReference>
<reference evidence="2" key="1">
    <citation type="submission" date="2018-05" db="EMBL/GenBank/DDBJ databases">
        <authorList>
            <person name="Lanie J.A."/>
            <person name="Ng W.-L."/>
            <person name="Kazmierczak K.M."/>
            <person name="Andrzejewski T.M."/>
            <person name="Davidsen T.M."/>
            <person name="Wayne K.J."/>
            <person name="Tettelin H."/>
            <person name="Glass J.I."/>
            <person name="Rusch D."/>
            <person name="Podicherti R."/>
            <person name="Tsui H.-C.T."/>
            <person name="Winkler M.E."/>
        </authorList>
    </citation>
    <scope>NUCLEOTIDE SEQUENCE</scope>
</reference>
<feature type="non-terminal residue" evidence="2">
    <location>
        <position position="45"/>
    </location>
</feature>
<proteinExistence type="predicted"/>
<name>A0A382L561_9ZZZZ</name>
<sequence>MKILITGTNGFVGRNLMEYFQKRTDNLFCPKRQELNLLDSVAVQD</sequence>
<evidence type="ECO:0000313" key="2">
    <source>
        <dbReference type="EMBL" id="SVC32098.1"/>
    </source>
</evidence>
<dbReference type="InterPro" id="IPR029903">
    <property type="entry name" value="RmlD-like-bd"/>
</dbReference>
<evidence type="ECO:0000259" key="1">
    <source>
        <dbReference type="Pfam" id="PF04321"/>
    </source>
</evidence>
<feature type="domain" description="RmlD-like substrate binding" evidence="1">
    <location>
        <begin position="1"/>
        <end position="44"/>
    </location>
</feature>
<dbReference type="AlphaFoldDB" id="A0A382L561"/>
<accession>A0A382L561</accession>